<protein>
    <submittedName>
        <fullName evidence="1">DUF2017 domain-containing protein</fullName>
    </submittedName>
</protein>
<evidence type="ECO:0000313" key="1">
    <source>
        <dbReference type="EMBL" id="MBR7825423.1"/>
    </source>
</evidence>
<organism evidence="1 2">
    <name type="scientific">Actinospica acidithermotolerans</name>
    <dbReference type="NCBI Taxonomy" id="2828514"/>
    <lineage>
        <taxon>Bacteria</taxon>
        <taxon>Bacillati</taxon>
        <taxon>Actinomycetota</taxon>
        <taxon>Actinomycetes</taxon>
        <taxon>Catenulisporales</taxon>
        <taxon>Actinospicaceae</taxon>
        <taxon>Actinospica</taxon>
    </lineage>
</organism>
<name>A0A941E7M8_9ACTN</name>
<dbReference type="AlphaFoldDB" id="A0A941E7M8"/>
<comment type="caution">
    <text evidence="1">The sequence shown here is derived from an EMBL/GenBank/DDBJ whole genome shotgun (WGS) entry which is preliminary data.</text>
</comment>
<accession>A0A941E7M8</accession>
<dbReference type="Proteomes" id="UP000676325">
    <property type="component" value="Unassembled WGS sequence"/>
</dbReference>
<dbReference type="Pfam" id="PF09438">
    <property type="entry name" value="DUF2017"/>
    <property type="match status" value="1"/>
</dbReference>
<dbReference type="RefSeq" id="WP_212516571.1">
    <property type="nucleotide sequence ID" value="NZ_JAGSOH010000005.1"/>
</dbReference>
<gene>
    <name evidence="1" type="ORF">KDK95_03835</name>
</gene>
<proteinExistence type="predicted"/>
<dbReference type="InterPro" id="IPR018561">
    <property type="entry name" value="AosR"/>
</dbReference>
<sequence length="189" mass="20817">MSFTFRAGPHRTVQANLEAVEAQLLAYLFGQLLDLLGPAEERAASADPLAIELGLADLGFEPEEVAPPDDPALARLFPDAYRDDEKAAAEFRRFTEGELRSGKRGRAQCALESLPQDKGGRFDLDEEQAQCWLGALNDLRLVLGSRFGLQDDGQEPGADLEADDPLRAYVPAYHYLGYLQETLLEALPR</sequence>
<reference evidence="1" key="1">
    <citation type="submission" date="2021-04" db="EMBL/GenBank/DDBJ databases">
        <title>Genome based classification of Actinospica acidithermotolerans sp. nov., an actinobacterium isolated from an Indonesian hot spring.</title>
        <authorList>
            <person name="Kusuma A.B."/>
            <person name="Putra K.E."/>
            <person name="Nafisah S."/>
            <person name="Loh J."/>
            <person name="Nouioui I."/>
            <person name="Goodfellow M."/>
        </authorList>
    </citation>
    <scope>NUCLEOTIDE SEQUENCE</scope>
    <source>
        <strain evidence="1">MGRD01-02</strain>
    </source>
</reference>
<dbReference type="EMBL" id="JAGSOH010000005">
    <property type="protein sequence ID" value="MBR7825423.1"/>
    <property type="molecule type" value="Genomic_DNA"/>
</dbReference>
<keyword evidence="2" id="KW-1185">Reference proteome</keyword>
<evidence type="ECO:0000313" key="2">
    <source>
        <dbReference type="Proteomes" id="UP000676325"/>
    </source>
</evidence>